<evidence type="ECO:0000259" key="5">
    <source>
        <dbReference type="SMART" id="SM00563"/>
    </source>
</evidence>
<proteinExistence type="predicted"/>
<evidence type="ECO:0000256" key="4">
    <source>
        <dbReference type="SAM" id="Phobius"/>
    </source>
</evidence>
<keyword evidence="2" id="KW-0808">Transferase</keyword>
<dbReference type="PANTHER" id="PTHR10434:SF11">
    <property type="entry name" value="1-ACYL-SN-GLYCEROL-3-PHOSPHATE ACYLTRANSFERASE"/>
    <property type="match status" value="1"/>
</dbReference>
<dbReference type="RefSeq" id="WP_281464872.1">
    <property type="nucleotide sequence ID" value="NZ_CP124535.1"/>
</dbReference>
<feature type="domain" description="Phospholipid/glycerol acyltransferase" evidence="5">
    <location>
        <begin position="73"/>
        <end position="187"/>
    </location>
</feature>
<gene>
    <name evidence="6" type="ORF">QF092_14535</name>
</gene>
<dbReference type="Proteomes" id="UP001230978">
    <property type="component" value="Chromosome"/>
</dbReference>
<keyword evidence="7" id="KW-1185">Reference proteome</keyword>
<keyword evidence="4" id="KW-0812">Transmembrane</keyword>
<name>A0ABY8Q476_9RHOB</name>
<dbReference type="GO" id="GO:0016746">
    <property type="term" value="F:acyltransferase activity"/>
    <property type="evidence" value="ECO:0007669"/>
    <property type="project" value="UniProtKB-KW"/>
</dbReference>
<comment type="pathway">
    <text evidence="1">Lipid metabolism.</text>
</comment>
<keyword evidence="4" id="KW-0472">Membrane</keyword>
<sequence length="246" mass="27003">MIYALRWLMSLIFIIQMYLAMVVYALAYAPYAILSRNGAWAGIHAYCNYVRATAHLLVGLRSEIRGQVPEGEVLIASKHQSFFDIILICSVVRRPKFIMKKELKWAPLLGFYAWRIGCIPVDRGKKGRAIAEMKKAVAAGSAVPGQLIIYPQGTRVAPGAALPYKVGTGLLYQQITQPCIPAATNVGVFWPRHGIYRKPGLAVVEFLPAIPPGRSVSDFMAELEQVVETASDALMAEAGFTYSKAA</sequence>
<evidence type="ECO:0000256" key="3">
    <source>
        <dbReference type="ARBA" id="ARBA00023315"/>
    </source>
</evidence>
<evidence type="ECO:0000256" key="2">
    <source>
        <dbReference type="ARBA" id="ARBA00022679"/>
    </source>
</evidence>
<accession>A0ABY8Q476</accession>
<dbReference type="SMART" id="SM00563">
    <property type="entry name" value="PlsC"/>
    <property type="match status" value="1"/>
</dbReference>
<reference evidence="6 7" key="1">
    <citation type="submission" date="2023-04" db="EMBL/GenBank/DDBJ databases">
        <title>YMD61, complete Genome.</title>
        <authorList>
            <person name="Zhang J."/>
        </authorList>
    </citation>
    <scope>NUCLEOTIDE SEQUENCE [LARGE SCALE GENOMIC DNA]</scope>
    <source>
        <strain evidence="6 7">YMD61</strain>
    </source>
</reference>
<keyword evidence="3 6" id="KW-0012">Acyltransferase</keyword>
<evidence type="ECO:0000256" key="1">
    <source>
        <dbReference type="ARBA" id="ARBA00005189"/>
    </source>
</evidence>
<dbReference type="EMBL" id="CP124535">
    <property type="protein sequence ID" value="WGV15469.1"/>
    <property type="molecule type" value="Genomic_DNA"/>
</dbReference>
<organism evidence="6 7">
    <name type="scientific">Fuscovulum ytuae</name>
    <dbReference type="NCBI Taxonomy" id="3042299"/>
    <lineage>
        <taxon>Bacteria</taxon>
        <taxon>Pseudomonadati</taxon>
        <taxon>Pseudomonadota</taxon>
        <taxon>Alphaproteobacteria</taxon>
        <taxon>Rhodobacterales</taxon>
        <taxon>Paracoccaceae</taxon>
        <taxon>Fuscovulum</taxon>
    </lineage>
</organism>
<dbReference type="PANTHER" id="PTHR10434">
    <property type="entry name" value="1-ACYL-SN-GLYCEROL-3-PHOSPHATE ACYLTRANSFERASE"/>
    <property type="match status" value="1"/>
</dbReference>
<dbReference type="InterPro" id="IPR002123">
    <property type="entry name" value="Plipid/glycerol_acylTrfase"/>
</dbReference>
<evidence type="ECO:0000313" key="6">
    <source>
        <dbReference type="EMBL" id="WGV15469.1"/>
    </source>
</evidence>
<dbReference type="CDD" id="cd07989">
    <property type="entry name" value="LPLAT_AGPAT-like"/>
    <property type="match status" value="1"/>
</dbReference>
<protein>
    <submittedName>
        <fullName evidence="6">Lysophospholipid acyltransferase family protein</fullName>
    </submittedName>
</protein>
<dbReference type="SUPFAM" id="SSF69593">
    <property type="entry name" value="Glycerol-3-phosphate (1)-acyltransferase"/>
    <property type="match status" value="1"/>
</dbReference>
<dbReference type="Pfam" id="PF01553">
    <property type="entry name" value="Acyltransferase"/>
    <property type="match status" value="1"/>
</dbReference>
<feature type="transmembrane region" description="Helical" evidence="4">
    <location>
        <begin position="7"/>
        <end position="27"/>
    </location>
</feature>
<evidence type="ECO:0000313" key="7">
    <source>
        <dbReference type="Proteomes" id="UP001230978"/>
    </source>
</evidence>
<keyword evidence="4" id="KW-1133">Transmembrane helix</keyword>